<keyword evidence="3 7" id="KW-0694">RNA-binding</keyword>
<dbReference type="Gene3D" id="3.30.420.100">
    <property type="match status" value="1"/>
</dbReference>
<dbReference type="AlphaFoldDB" id="A0A1H8D538"/>
<dbReference type="PANTHER" id="PTHR12899:SF3">
    <property type="entry name" value="LARGE RIBOSOMAL SUBUNIT PROTEIN UL18M"/>
    <property type="match status" value="1"/>
</dbReference>
<dbReference type="GO" id="GO:0006412">
    <property type="term" value="P:translation"/>
    <property type="evidence" value="ECO:0007669"/>
    <property type="project" value="UniProtKB-UniRule"/>
</dbReference>
<comment type="function">
    <text evidence="7">This is one of the proteins that bind and probably mediate the attachment of the 5S RNA into the large ribosomal subunit, where it forms part of the central protuberance.</text>
</comment>
<name>A0A1H8D538_9BACT</name>
<evidence type="ECO:0000256" key="3">
    <source>
        <dbReference type="ARBA" id="ARBA00022884"/>
    </source>
</evidence>
<dbReference type="InterPro" id="IPR004389">
    <property type="entry name" value="Ribosomal_uL18_bac-type"/>
</dbReference>
<accession>A0A1H8D538</accession>
<evidence type="ECO:0000256" key="6">
    <source>
        <dbReference type="ARBA" id="ARBA00035197"/>
    </source>
</evidence>
<dbReference type="GO" id="GO:0022625">
    <property type="term" value="C:cytosolic large ribosomal subunit"/>
    <property type="evidence" value="ECO:0007669"/>
    <property type="project" value="TreeGrafter"/>
</dbReference>
<evidence type="ECO:0000256" key="1">
    <source>
        <dbReference type="ARBA" id="ARBA00007116"/>
    </source>
</evidence>
<dbReference type="NCBIfam" id="TIGR00060">
    <property type="entry name" value="L18_bact"/>
    <property type="match status" value="1"/>
</dbReference>
<dbReference type="EMBL" id="FOBB01000007">
    <property type="protein sequence ID" value="SEN01607.1"/>
    <property type="molecule type" value="Genomic_DNA"/>
</dbReference>
<dbReference type="Pfam" id="PF00861">
    <property type="entry name" value="Ribosomal_L18p"/>
    <property type="match status" value="1"/>
</dbReference>
<evidence type="ECO:0000256" key="7">
    <source>
        <dbReference type="HAMAP-Rule" id="MF_01337"/>
    </source>
</evidence>
<sequence length="117" mass="12694">MITKEVKRQKIRYRIRKKISGTAQKPRLSVFRSNSDIYVQLIDDTTGTTLAAASSRDKDIKAQTGTKSEKSKLVGAALAAKAKAVGITACTFDRGGYLYHGRVKSVADGAREGGLQF</sequence>
<keyword evidence="5 7" id="KW-0687">Ribonucleoprotein</keyword>
<gene>
    <name evidence="7" type="primary">rplR</name>
    <name evidence="8" type="ORF">SAMN04488505_107306</name>
</gene>
<comment type="similarity">
    <text evidence="1 7">Belongs to the universal ribosomal protein uL18 family.</text>
</comment>
<keyword evidence="4 7" id="KW-0689">Ribosomal protein</keyword>
<dbReference type="CDD" id="cd00432">
    <property type="entry name" value="Ribosomal_L18_L5e"/>
    <property type="match status" value="1"/>
</dbReference>
<evidence type="ECO:0000313" key="9">
    <source>
        <dbReference type="Proteomes" id="UP000198984"/>
    </source>
</evidence>
<evidence type="ECO:0000256" key="4">
    <source>
        <dbReference type="ARBA" id="ARBA00022980"/>
    </source>
</evidence>
<organism evidence="8 9">
    <name type="scientific">Chitinophaga rupis</name>
    <dbReference type="NCBI Taxonomy" id="573321"/>
    <lineage>
        <taxon>Bacteria</taxon>
        <taxon>Pseudomonadati</taxon>
        <taxon>Bacteroidota</taxon>
        <taxon>Chitinophagia</taxon>
        <taxon>Chitinophagales</taxon>
        <taxon>Chitinophagaceae</taxon>
        <taxon>Chitinophaga</taxon>
    </lineage>
</organism>
<dbReference type="STRING" id="573321.SAMN04488505_107306"/>
<keyword evidence="2 7" id="KW-0699">rRNA-binding</keyword>
<dbReference type="SUPFAM" id="SSF53137">
    <property type="entry name" value="Translational machinery components"/>
    <property type="match status" value="1"/>
</dbReference>
<dbReference type="InterPro" id="IPR005484">
    <property type="entry name" value="Ribosomal_uL18_bac/plant/anim"/>
</dbReference>
<protein>
    <recommendedName>
        <fullName evidence="6 7">Large ribosomal subunit protein uL18</fullName>
    </recommendedName>
</protein>
<dbReference type="OrthoDB" id="9810939at2"/>
<evidence type="ECO:0000256" key="2">
    <source>
        <dbReference type="ARBA" id="ARBA00022730"/>
    </source>
</evidence>
<dbReference type="Proteomes" id="UP000198984">
    <property type="component" value="Unassembled WGS sequence"/>
</dbReference>
<evidence type="ECO:0000313" key="8">
    <source>
        <dbReference type="EMBL" id="SEN01607.1"/>
    </source>
</evidence>
<dbReference type="PANTHER" id="PTHR12899">
    <property type="entry name" value="39S RIBOSOMAL PROTEIN L18, MITOCHONDRIAL"/>
    <property type="match status" value="1"/>
</dbReference>
<dbReference type="GO" id="GO:0008097">
    <property type="term" value="F:5S rRNA binding"/>
    <property type="evidence" value="ECO:0007669"/>
    <property type="project" value="TreeGrafter"/>
</dbReference>
<keyword evidence="9" id="KW-1185">Reference proteome</keyword>
<dbReference type="GO" id="GO:0003735">
    <property type="term" value="F:structural constituent of ribosome"/>
    <property type="evidence" value="ECO:0007669"/>
    <property type="project" value="InterPro"/>
</dbReference>
<dbReference type="RefSeq" id="WP_089918410.1">
    <property type="nucleotide sequence ID" value="NZ_FOBB01000007.1"/>
</dbReference>
<proteinExistence type="inferred from homology"/>
<dbReference type="FunFam" id="3.30.420.100:FF:000003">
    <property type="entry name" value="50S ribosomal protein L18"/>
    <property type="match status" value="1"/>
</dbReference>
<reference evidence="8 9" key="1">
    <citation type="submission" date="2016-10" db="EMBL/GenBank/DDBJ databases">
        <authorList>
            <person name="de Groot N.N."/>
        </authorList>
    </citation>
    <scope>NUCLEOTIDE SEQUENCE [LARGE SCALE GENOMIC DNA]</scope>
    <source>
        <strain evidence="8 9">DSM 21039</strain>
    </source>
</reference>
<comment type="subunit">
    <text evidence="7">Part of the 50S ribosomal subunit; part of the 5S rRNA/L5/L18/L25 subcomplex. Contacts the 5S and 23S rRNAs.</text>
</comment>
<dbReference type="HAMAP" id="MF_01337_B">
    <property type="entry name" value="Ribosomal_uL18_B"/>
    <property type="match status" value="1"/>
</dbReference>
<evidence type="ECO:0000256" key="5">
    <source>
        <dbReference type="ARBA" id="ARBA00023274"/>
    </source>
</evidence>
<dbReference type="InterPro" id="IPR057268">
    <property type="entry name" value="Ribosomal_L18"/>
</dbReference>